<feature type="domain" description="CSC1/OSCA1-like N-terminal transmembrane" evidence="11">
    <location>
        <begin position="30"/>
        <end position="188"/>
    </location>
</feature>
<evidence type="ECO:0000256" key="9">
    <source>
        <dbReference type="SAM" id="Phobius"/>
    </source>
</evidence>
<evidence type="ECO:0000256" key="6">
    <source>
        <dbReference type="ARBA" id="ARBA00023136"/>
    </source>
</evidence>
<keyword evidence="5 9" id="KW-1133">Transmembrane helix</keyword>
<evidence type="ECO:0000256" key="3">
    <source>
        <dbReference type="ARBA" id="ARBA00022448"/>
    </source>
</evidence>
<dbReference type="InterPro" id="IPR003864">
    <property type="entry name" value="CSC1/OSCA1-like_7TM"/>
</dbReference>
<gene>
    <name evidence="12" type="ORF">HYH03_012111</name>
</gene>
<feature type="domain" description="CSC1/OSCA1-like 7TM region" evidence="10">
    <location>
        <begin position="1259"/>
        <end position="1488"/>
    </location>
</feature>
<feature type="transmembrane region" description="Helical" evidence="9">
    <location>
        <begin position="1473"/>
        <end position="1493"/>
    </location>
</feature>
<dbReference type="InterPro" id="IPR045122">
    <property type="entry name" value="Csc1-like"/>
</dbReference>
<dbReference type="GO" id="GO:0005886">
    <property type="term" value="C:plasma membrane"/>
    <property type="evidence" value="ECO:0007669"/>
    <property type="project" value="TreeGrafter"/>
</dbReference>
<reference evidence="12" key="1">
    <citation type="journal article" date="2020" name="bioRxiv">
        <title>Comparative genomics of Chlamydomonas.</title>
        <authorList>
            <person name="Craig R.J."/>
            <person name="Hasan A.R."/>
            <person name="Ness R.W."/>
            <person name="Keightley P.D."/>
        </authorList>
    </citation>
    <scope>NUCLEOTIDE SEQUENCE</scope>
    <source>
        <strain evidence="12">CCAP 11/70</strain>
    </source>
</reference>
<feature type="region of interest" description="Disordered" evidence="8">
    <location>
        <begin position="841"/>
        <end position="961"/>
    </location>
</feature>
<dbReference type="PANTHER" id="PTHR13018:SF5">
    <property type="entry name" value="RE44586P"/>
    <property type="match status" value="1"/>
</dbReference>
<feature type="compositionally biased region" description="Polar residues" evidence="8">
    <location>
        <begin position="915"/>
        <end position="924"/>
    </location>
</feature>
<keyword evidence="13" id="KW-1185">Reference proteome</keyword>
<feature type="region of interest" description="Disordered" evidence="8">
    <location>
        <begin position="222"/>
        <end position="303"/>
    </location>
</feature>
<feature type="region of interest" description="Disordered" evidence="8">
    <location>
        <begin position="974"/>
        <end position="994"/>
    </location>
</feature>
<comment type="subcellular location">
    <subcellularLocation>
        <location evidence="1">Membrane</location>
        <topology evidence="1">Multi-pass membrane protein</topology>
    </subcellularLocation>
</comment>
<dbReference type="EMBL" id="JAEHOE010000073">
    <property type="protein sequence ID" value="KAG2489475.1"/>
    <property type="molecule type" value="Genomic_DNA"/>
</dbReference>
<feature type="transmembrane region" description="Helical" evidence="9">
    <location>
        <begin position="1416"/>
        <end position="1437"/>
    </location>
</feature>
<proteinExistence type="inferred from homology"/>
<sequence>MSDPDDHHTFPSPPPPQLREVQYIVSDSQVLGALYINALLGGLYLFGFVVLRGWVNGPGGIFQRRQELQDLFMRPPRLVLGTVRQIWNWLAPLLAVSDADIVRCAGFDALVLTRVLLLGLQMFTVMTILGVGVLIPAYHSQSNLKEVQASSGSLATITMANISPGSKMFLLPFFFTYIFTGYCCVVLWVNNKCYTQLRLAYFQCMDVLPPEAALEAADKTGEHTPAGARTLGGPPSAAVGAAGASPRLVPAAGSQAARPAVAGEGTASGPHVALAPGSGPLGEGTEMPQHSTGGPAGAETGAGDVQLTEPDRAVGLPSVVVASEPGPEAATAAGPHTLAGEAALAEGQEAVEVPEMEQRSMWFNAANFVAPPLRMMLDHLDWMGPLQRAAAVFGLRNLRLPMIHDDQAPPNARLYGKDEDMLGWDQQSLALVRETPEGGFTAAGAGAEAEALGLPARKAAAAGDFGPKQEPRGGPGQLPAVLPYWRPAAVLSSLKPQQEDKQREAEASLPMRPVAASAAVAELRRRPTALRAAASAAAAAAAVPAGAKAEGGGGTRNGSATAGAGGAAGSAAQTPRAYTYLRHVNGIAVPLDELNTLQASVSAAARAAAAPIRTDRELLSDTSQPLFAGKVNARLRQLLRVPLPPPPEDAVPTSTYPRPDVFATPTAASAAGGGQGQAFDTARPPAKECTRLVNARHFVVLIKQVQLQHGPSLINRMAALAYVIVSSLRSGMTFAAAKAAAAAANVGSAMHRHNPLAFHAPMEVEEQAREDAEREGAAEAEVRAARATTVKGKNKAIQEVLRYYSMFRFGQSERDFLQAASTRTAAPAAARGLTVLGGSSTYTPAGSAYGTPAAGSTYTNSRTRVASSASPQLPSRPSPSPGAGPVAEATEAPGSEPRASAGAAQAAIAPPGSVQVASGGNARNSAEGPRKAGGDGGSSTSSSDGGGGGGGGHRPHFPLHIHKGPTVQAVEEAQAAMEAADARAEAEEADTEDPNGAAVAHVLRMLYPHSFLGLVPIVDHEPVDALIYAWDAKMMDLAAAVRELRLAQAKCLDQGDVESGGETGAGVAAGGRPGPCGDKLPGFRSVEAIRESISELRDQVTELEAKIEAARAEALTKPIGTAYFAMFNDALDAQMLAQCPRVIPPRGPGSLVSFEASPAPAPEDVHWAALWSTDELTQFWRRIAIVLPMAIIFLIPIGPIQGALANLNVALCAGQPPGQQSPPLAPANALGLTFQSPPPPPASNDIYVSWFCNPDTFGEKLANSLLTGVLPSVLGLVWGSVIMPKWFHMCCSISRKSTSLSAMEREMQTWWFWYSLFNTFLGAMLGGGFLGQLGTYLSEPTDLLSRLGTALPTTANFFIQFVIARALMTNCMRLLWPHTGTMLMSIFRSLLRLGVPRSLHQAAWVHMIPTSRAAGWYNGIVQVFMFGFAFAVVSPLILPCCWFFFLTGFFAYRYCILYVFERGYESGGRMWPVLFDQMMGFLVLLELFSGAVLFVNGSFWLAGVMWATLTPPLALFWNYNRRRFLLPLHHPPLSLVAREPVGAAVDPLVYTPPALRPGAIGWYPEQGKVWEKHGVPRHCC</sequence>
<feature type="transmembrane region" description="Helical" evidence="9">
    <location>
        <begin position="169"/>
        <end position="189"/>
    </location>
</feature>
<evidence type="ECO:0000259" key="10">
    <source>
        <dbReference type="Pfam" id="PF02714"/>
    </source>
</evidence>
<keyword evidence="3" id="KW-0813">Transport</keyword>
<feature type="coiled-coil region" evidence="7">
    <location>
        <begin position="1086"/>
        <end position="1113"/>
    </location>
</feature>
<dbReference type="GO" id="GO:0005227">
    <property type="term" value="F:calcium-activated cation channel activity"/>
    <property type="evidence" value="ECO:0007669"/>
    <property type="project" value="InterPro"/>
</dbReference>
<feature type="region of interest" description="Disordered" evidence="8">
    <location>
        <begin position="547"/>
        <end position="569"/>
    </location>
</feature>
<feature type="transmembrane region" description="Helical" evidence="9">
    <location>
        <begin position="34"/>
        <end position="55"/>
    </location>
</feature>
<evidence type="ECO:0000256" key="7">
    <source>
        <dbReference type="SAM" id="Coils"/>
    </source>
</evidence>
<evidence type="ECO:0000256" key="1">
    <source>
        <dbReference type="ARBA" id="ARBA00004141"/>
    </source>
</evidence>
<feature type="transmembrane region" description="Helical" evidence="9">
    <location>
        <begin position="1443"/>
        <end position="1461"/>
    </location>
</feature>
<keyword evidence="4 9" id="KW-0812">Transmembrane</keyword>
<dbReference type="PANTHER" id="PTHR13018">
    <property type="entry name" value="PROBABLE MEMBRANE PROTEIN DUF221-RELATED"/>
    <property type="match status" value="1"/>
</dbReference>
<comment type="caution">
    <text evidence="12">The sequence shown here is derived from an EMBL/GenBank/DDBJ whole genome shotgun (WGS) entry which is preliminary data.</text>
</comment>
<feature type="transmembrane region" description="Helical" evidence="9">
    <location>
        <begin position="1499"/>
        <end position="1519"/>
    </location>
</feature>
<evidence type="ECO:0000256" key="8">
    <source>
        <dbReference type="SAM" id="MobiDB-lite"/>
    </source>
</evidence>
<evidence type="ECO:0000256" key="4">
    <source>
        <dbReference type="ARBA" id="ARBA00022692"/>
    </source>
</evidence>
<feature type="compositionally biased region" description="Low complexity" evidence="8">
    <location>
        <begin position="899"/>
        <end position="913"/>
    </location>
</feature>
<feature type="compositionally biased region" description="Low complexity" evidence="8">
    <location>
        <begin position="232"/>
        <end position="246"/>
    </location>
</feature>
<keyword evidence="6 9" id="KW-0472">Membrane</keyword>
<protein>
    <recommendedName>
        <fullName evidence="14">ERD4-related membrane</fullName>
    </recommendedName>
</protein>
<feature type="compositionally biased region" description="Polar residues" evidence="8">
    <location>
        <begin position="854"/>
        <end position="866"/>
    </location>
</feature>
<accession>A0A836BUJ4</accession>
<dbReference type="Pfam" id="PF13967">
    <property type="entry name" value="RSN1_TM"/>
    <property type="match status" value="1"/>
</dbReference>
<comment type="similarity">
    <text evidence="2">Belongs to the CSC1 (TC 1.A.17) family.</text>
</comment>
<feature type="transmembrane region" description="Helical" evidence="9">
    <location>
        <begin position="115"/>
        <end position="138"/>
    </location>
</feature>
<name>A0A836BUJ4_9CHLO</name>
<dbReference type="Proteomes" id="UP000612055">
    <property type="component" value="Unassembled WGS sequence"/>
</dbReference>
<dbReference type="OrthoDB" id="539812at2759"/>
<evidence type="ECO:0000256" key="5">
    <source>
        <dbReference type="ARBA" id="ARBA00022989"/>
    </source>
</evidence>
<evidence type="ECO:0008006" key="14">
    <source>
        <dbReference type="Google" id="ProtNLM"/>
    </source>
</evidence>
<evidence type="ECO:0000313" key="13">
    <source>
        <dbReference type="Proteomes" id="UP000612055"/>
    </source>
</evidence>
<feature type="transmembrane region" description="Helical" evidence="9">
    <location>
        <begin position="1265"/>
        <end position="1287"/>
    </location>
</feature>
<dbReference type="Pfam" id="PF02714">
    <property type="entry name" value="RSN1_7TM"/>
    <property type="match status" value="1"/>
</dbReference>
<evidence type="ECO:0000259" key="11">
    <source>
        <dbReference type="Pfam" id="PF13967"/>
    </source>
</evidence>
<keyword evidence="7" id="KW-0175">Coiled coil</keyword>
<evidence type="ECO:0000313" key="12">
    <source>
        <dbReference type="EMBL" id="KAG2489475.1"/>
    </source>
</evidence>
<dbReference type="InterPro" id="IPR032880">
    <property type="entry name" value="CSC1/OSCA1-like_N"/>
</dbReference>
<evidence type="ECO:0000256" key="2">
    <source>
        <dbReference type="ARBA" id="ARBA00007779"/>
    </source>
</evidence>
<organism evidence="12 13">
    <name type="scientific">Edaphochlamys debaryana</name>
    <dbReference type="NCBI Taxonomy" id="47281"/>
    <lineage>
        <taxon>Eukaryota</taxon>
        <taxon>Viridiplantae</taxon>
        <taxon>Chlorophyta</taxon>
        <taxon>core chlorophytes</taxon>
        <taxon>Chlorophyceae</taxon>
        <taxon>CS clade</taxon>
        <taxon>Chlamydomonadales</taxon>
        <taxon>Chlamydomonadales incertae sedis</taxon>
        <taxon>Edaphochlamys</taxon>
    </lineage>
</organism>
<feature type="transmembrane region" description="Helical" evidence="9">
    <location>
        <begin position="1311"/>
        <end position="1337"/>
    </location>
</feature>
<feature type="transmembrane region" description="Helical" evidence="9">
    <location>
        <begin position="1179"/>
        <end position="1198"/>
    </location>
</feature>